<evidence type="ECO:0000256" key="2">
    <source>
        <dbReference type="SAM" id="SignalP"/>
    </source>
</evidence>
<organism evidence="3 4">
    <name type="scientific">Lentisphaera araneosa HTCC2155</name>
    <dbReference type="NCBI Taxonomy" id="313628"/>
    <lineage>
        <taxon>Bacteria</taxon>
        <taxon>Pseudomonadati</taxon>
        <taxon>Lentisphaerota</taxon>
        <taxon>Lentisphaeria</taxon>
        <taxon>Lentisphaerales</taxon>
        <taxon>Lentisphaeraceae</taxon>
        <taxon>Lentisphaera</taxon>
    </lineage>
</organism>
<feature type="signal peptide" evidence="2">
    <location>
        <begin position="1"/>
        <end position="27"/>
    </location>
</feature>
<evidence type="ECO:0000256" key="1">
    <source>
        <dbReference type="SAM" id="Coils"/>
    </source>
</evidence>
<evidence type="ECO:0008006" key="5">
    <source>
        <dbReference type="Google" id="ProtNLM"/>
    </source>
</evidence>
<name>A6DQ96_9BACT</name>
<proteinExistence type="predicted"/>
<reference evidence="3 4" key="1">
    <citation type="journal article" date="2010" name="J. Bacteriol.">
        <title>Genome sequence of Lentisphaera araneosa HTCC2155T, the type species of the order Lentisphaerales in the phylum Lentisphaerae.</title>
        <authorList>
            <person name="Thrash J.C."/>
            <person name="Cho J.C."/>
            <person name="Vergin K.L."/>
            <person name="Morris R.M."/>
            <person name="Giovannoni S.J."/>
        </authorList>
    </citation>
    <scope>NUCLEOTIDE SEQUENCE [LARGE SCALE GENOMIC DNA]</scope>
    <source>
        <strain evidence="3 4">HTCC2155</strain>
    </source>
</reference>
<gene>
    <name evidence="3" type="ORF">LNTAR_16408</name>
</gene>
<dbReference type="EMBL" id="ABCK01000019">
    <property type="protein sequence ID" value="EDM26147.1"/>
    <property type="molecule type" value="Genomic_DNA"/>
</dbReference>
<feature type="chain" id="PRO_5002694655" description="Lipoprotein" evidence="2">
    <location>
        <begin position="28"/>
        <end position="287"/>
    </location>
</feature>
<keyword evidence="2" id="KW-0732">Signal</keyword>
<evidence type="ECO:0000313" key="3">
    <source>
        <dbReference type="EMBL" id="EDM26147.1"/>
    </source>
</evidence>
<dbReference type="OrthoDB" id="6401829at2"/>
<evidence type="ECO:0000313" key="4">
    <source>
        <dbReference type="Proteomes" id="UP000004947"/>
    </source>
</evidence>
<protein>
    <recommendedName>
        <fullName evidence="5">Lipoprotein</fullName>
    </recommendedName>
</protein>
<feature type="coiled-coil region" evidence="1">
    <location>
        <begin position="185"/>
        <end position="212"/>
    </location>
</feature>
<comment type="caution">
    <text evidence="3">The sequence shown here is derived from an EMBL/GenBank/DDBJ whole genome shotgun (WGS) entry which is preliminary data.</text>
</comment>
<keyword evidence="4" id="KW-1185">Reference proteome</keyword>
<dbReference type="Proteomes" id="UP000004947">
    <property type="component" value="Unassembled WGS sequence"/>
</dbReference>
<dbReference type="AlphaFoldDB" id="A6DQ96"/>
<sequence>MNTNNIIKHSLKAVMLFGLLVSLLTSCGDSNVTLVKDGTMNSYPQGTIGNVLDANFDSTDWSSEEKGGKTFVNFSGEISEGLRAKALAKDYPKGVETHKNIRESIVRSNMSQKFMEELKILQANRPQVEGISQTKKLEAELNILRSKLKEVSEKLYFVRTNELPQSLNGNNPKYEAQKAVYDKKLKPMELEVQRMKEKSSELNQKLYDLRRAMQKEGQNLGKEFRLAQEVLVKNLFAEYLETGFYKEGEIISLKWVVHPNDESFELIEFSSDTVATSSSIFRVAFSD</sequence>
<keyword evidence="1" id="KW-0175">Coiled coil</keyword>
<accession>A6DQ96</accession>
<dbReference type="RefSeq" id="WP_007280025.1">
    <property type="nucleotide sequence ID" value="NZ_ABCK01000019.1"/>
</dbReference>